<dbReference type="GeneID" id="95348741"/>
<keyword evidence="3" id="KW-0813">Transport</keyword>
<dbReference type="PANTHER" id="PTHR43141:SF5">
    <property type="entry name" value="CYTOCHROME BD-I UBIQUINOL OXIDASE SUBUNIT 2"/>
    <property type="match status" value="1"/>
</dbReference>
<dbReference type="OrthoDB" id="9776710at2"/>
<dbReference type="RefSeq" id="WP_010499196.1">
    <property type="nucleotide sequence ID" value="NZ_CP173417.1"/>
</dbReference>
<dbReference type="GO" id="GO:0070069">
    <property type="term" value="C:cytochrome complex"/>
    <property type="evidence" value="ECO:0007669"/>
    <property type="project" value="TreeGrafter"/>
</dbReference>
<dbReference type="GO" id="GO:0009055">
    <property type="term" value="F:electron transfer activity"/>
    <property type="evidence" value="ECO:0007669"/>
    <property type="project" value="TreeGrafter"/>
</dbReference>
<feature type="transmembrane region" description="Helical" evidence="12">
    <location>
        <begin position="6"/>
        <end position="25"/>
    </location>
</feature>
<keyword evidence="14" id="KW-0560">Oxidoreductase</keyword>
<dbReference type="PANTHER" id="PTHR43141">
    <property type="entry name" value="CYTOCHROME BD2 SUBUNIT II"/>
    <property type="match status" value="1"/>
</dbReference>
<evidence type="ECO:0000256" key="7">
    <source>
        <dbReference type="ARBA" id="ARBA00022723"/>
    </source>
</evidence>
<evidence type="ECO:0000256" key="8">
    <source>
        <dbReference type="ARBA" id="ARBA00022982"/>
    </source>
</evidence>
<evidence type="ECO:0000313" key="15">
    <source>
        <dbReference type="Proteomes" id="UP000051491"/>
    </source>
</evidence>
<evidence type="ECO:0000256" key="6">
    <source>
        <dbReference type="ARBA" id="ARBA00022692"/>
    </source>
</evidence>
<dbReference type="STRING" id="89059.LAC1533_0674"/>
<dbReference type="EC" id="1.10.3.-" evidence="14"/>
<reference evidence="16" key="3">
    <citation type="submission" date="2016-11" db="EMBL/GenBank/DDBJ databases">
        <authorList>
            <person name="Papadimitriou K."/>
        </authorList>
    </citation>
    <scope>NUCLEOTIDE SEQUENCE [LARGE SCALE GENOMIC DNA]</scope>
    <source>
        <strain evidence="16">ACA-DC 1533</strain>
    </source>
</reference>
<evidence type="ECO:0000256" key="3">
    <source>
        <dbReference type="ARBA" id="ARBA00022448"/>
    </source>
</evidence>
<dbReference type="GO" id="GO:0046872">
    <property type="term" value="F:metal ion binding"/>
    <property type="evidence" value="ECO:0007669"/>
    <property type="project" value="UniProtKB-KW"/>
</dbReference>
<evidence type="ECO:0000256" key="12">
    <source>
        <dbReference type="SAM" id="Phobius"/>
    </source>
</evidence>
<comment type="similarity">
    <text evidence="2">Belongs to the cytochrome ubiquinol oxidase subunit 2 family.</text>
</comment>
<proteinExistence type="inferred from homology"/>
<sequence length="341" mass="38287">MTTLQLVWFIIIGVLFAGFFFLEGFDYGVGMSVLTLAKDEDERDQVIASIGPVWDGNEVWLITAGGAMFASFPYWYSALFSGYYLVLFIILFGLIIRGVSFEFRSRTDPSKKGIWDWTLGLGSFLVPFMFGIMFISMVQGMPMDSRGNVWAEFTNYVNLFSVVGGVALTLLSYLHGLNYIGLKTEWPLRDRVKKYAEVLYPILYIGLVAFAVLMYFKTDFFQVHFVGTLSLLAVIVLLSVIAHIAVIKNNEGLAFATSGLTLVALVALLFQGLFPRLMISSNNSKFDLLITNSSSSPYTLKVMTIVVCTFLPIVLLYIGWTYYIFRKRVTGKKSKTKSTGY</sequence>
<keyword evidence="7" id="KW-0479">Metal-binding</keyword>
<keyword evidence="9 12" id="KW-1133">Transmembrane helix</keyword>
<evidence type="ECO:0000313" key="13">
    <source>
        <dbReference type="EMBL" id="KRN84396.1"/>
    </source>
</evidence>
<dbReference type="AlphaFoldDB" id="A0A0R2KAT5"/>
<evidence type="ECO:0000313" key="16">
    <source>
        <dbReference type="Proteomes" id="UP000190935"/>
    </source>
</evidence>
<dbReference type="GO" id="GO:0019646">
    <property type="term" value="P:aerobic electron transport chain"/>
    <property type="evidence" value="ECO:0007669"/>
    <property type="project" value="TreeGrafter"/>
</dbReference>
<accession>A0A0R2KAT5</accession>
<reference evidence="14" key="2">
    <citation type="submission" date="2016-11" db="EMBL/GenBank/DDBJ databases">
        <authorList>
            <person name="Jaros S."/>
            <person name="Januszkiewicz K."/>
            <person name="Wedrychowicz H."/>
        </authorList>
    </citation>
    <scope>NUCLEOTIDE SEQUENCE [LARGE SCALE GENOMIC DNA]</scope>
    <source>
        <strain evidence="14">ACA-DC 1533</strain>
    </source>
</reference>
<evidence type="ECO:0000256" key="2">
    <source>
        <dbReference type="ARBA" id="ARBA00007543"/>
    </source>
</evidence>
<evidence type="ECO:0000313" key="14">
    <source>
        <dbReference type="EMBL" id="SFV40094.1"/>
    </source>
</evidence>
<dbReference type="EMBL" id="JQBK01000032">
    <property type="protein sequence ID" value="KRN84396.1"/>
    <property type="molecule type" value="Genomic_DNA"/>
</dbReference>
<dbReference type="GO" id="GO:0016682">
    <property type="term" value="F:oxidoreductase activity, acting on diphenols and related substances as donors, oxygen as acceptor"/>
    <property type="evidence" value="ECO:0007669"/>
    <property type="project" value="TreeGrafter"/>
</dbReference>
<evidence type="ECO:0000256" key="10">
    <source>
        <dbReference type="ARBA" id="ARBA00023004"/>
    </source>
</evidence>
<keyword evidence="10" id="KW-0408">Iron</keyword>
<organism evidence="13 15">
    <name type="scientific">Ligilactobacillus acidipiscis</name>
    <dbReference type="NCBI Taxonomy" id="89059"/>
    <lineage>
        <taxon>Bacteria</taxon>
        <taxon>Bacillati</taxon>
        <taxon>Bacillota</taxon>
        <taxon>Bacilli</taxon>
        <taxon>Lactobacillales</taxon>
        <taxon>Lactobacillaceae</taxon>
        <taxon>Ligilactobacillus</taxon>
    </lineage>
</organism>
<evidence type="ECO:0000256" key="5">
    <source>
        <dbReference type="ARBA" id="ARBA00022617"/>
    </source>
</evidence>
<protein>
    <submittedName>
        <fullName evidence="14">Cytochrome d ubiquinol oxidase subunit II</fullName>
        <ecNumber evidence="14">1.10.3.-</ecNumber>
    </submittedName>
    <submittedName>
        <fullName evidence="13">Cytochrome d ubiquinol oxidase, subunit II</fullName>
    </submittedName>
</protein>
<dbReference type="PIRSF" id="PIRSF000267">
    <property type="entry name" value="Cyt_oxidse_sub2"/>
    <property type="match status" value="1"/>
</dbReference>
<evidence type="ECO:0000256" key="1">
    <source>
        <dbReference type="ARBA" id="ARBA00004651"/>
    </source>
</evidence>
<dbReference type="PATRIC" id="fig|89059.3.peg.1341"/>
<evidence type="ECO:0000256" key="9">
    <source>
        <dbReference type="ARBA" id="ARBA00022989"/>
    </source>
</evidence>
<evidence type="ECO:0000256" key="4">
    <source>
        <dbReference type="ARBA" id="ARBA00022475"/>
    </source>
</evidence>
<dbReference type="Pfam" id="PF02322">
    <property type="entry name" value="Cyt_bd_oxida_II"/>
    <property type="match status" value="1"/>
</dbReference>
<feature type="transmembrane region" description="Helical" evidence="12">
    <location>
        <begin position="253"/>
        <end position="274"/>
    </location>
</feature>
<feature type="transmembrane region" description="Helical" evidence="12">
    <location>
        <begin position="302"/>
        <end position="325"/>
    </location>
</feature>
<feature type="transmembrane region" description="Helical" evidence="12">
    <location>
        <begin position="198"/>
        <end position="216"/>
    </location>
</feature>
<keyword evidence="6 12" id="KW-0812">Transmembrane</keyword>
<dbReference type="GO" id="GO:0005886">
    <property type="term" value="C:plasma membrane"/>
    <property type="evidence" value="ECO:0007669"/>
    <property type="project" value="UniProtKB-SubCell"/>
</dbReference>
<name>A0A0R2KAT5_9LACO</name>
<feature type="transmembrane region" description="Helical" evidence="12">
    <location>
        <begin position="115"/>
        <end position="136"/>
    </location>
</feature>
<dbReference type="Proteomes" id="UP000051491">
    <property type="component" value="Unassembled WGS sequence"/>
</dbReference>
<reference evidence="13 15" key="1">
    <citation type="journal article" date="2015" name="Genome Announc.">
        <title>Expanding the biotechnology potential of lactobacilli through comparative genomics of 213 strains and associated genera.</title>
        <authorList>
            <person name="Sun Z."/>
            <person name="Harris H.M."/>
            <person name="McCann A."/>
            <person name="Guo C."/>
            <person name="Argimon S."/>
            <person name="Zhang W."/>
            <person name="Yang X."/>
            <person name="Jeffery I.B."/>
            <person name="Cooney J.C."/>
            <person name="Kagawa T.F."/>
            <person name="Liu W."/>
            <person name="Song Y."/>
            <person name="Salvetti E."/>
            <person name="Wrobel A."/>
            <person name="Rasinkangas P."/>
            <person name="Parkhill J."/>
            <person name="Rea M.C."/>
            <person name="O'Sullivan O."/>
            <person name="Ritari J."/>
            <person name="Douillard F.P."/>
            <person name="Paul Ross R."/>
            <person name="Yang R."/>
            <person name="Briner A.E."/>
            <person name="Felis G.E."/>
            <person name="de Vos W.M."/>
            <person name="Barrangou R."/>
            <person name="Klaenhammer T.R."/>
            <person name="Caufield P.W."/>
            <person name="Cui Y."/>
            <person name="Zhang H."/>
            <person name="O'Toole P.W."/>
        </authorList>
    </citation>
    <scope>NUCLEOTIDE SEQUENCE [LARGE SCALE GENOMIC DNA]</scope>
    <source>
        <strain evidence="13 15">DSM 15353</strain>
    </source>
</reference>
<dbReference type="Proteomes" id="UP000190935">
    <property type="component" value="Chromosome I"/>
</dbReference>
<dbReference type="NCBIfam" id="TIGR00203">
    <property type="entry name" value="cydB"/>
    <property type="match status" value="1"/>
</dbReference>
<dbReference type="EMBL" id="LT630287">
    <property type="protein sequence ID" value="SFV40094.1"/>
    <property type="molecule type" value="Genomic_DNA"/>
</dbReference>
<keyword evidence="8" id="KW-0249">Electron transport</keyword>
<feature type="transmembrane region" description="Helical" evidence="12">
    <location>
        <begin position="222"/>
        <end position="246"/>
    </location>
</feature>
<keyword evidence="4" id="KW-1003">Cell membrane</keyword>
<comment type="subcellular location">
    <subcellularLocation>
        <location evidence="1">Cell membrane</location>
        <topology evidence="1">Multi-pass membrane protein</topology>
    </subcellularLocation>
</comment>
<keyword evidence="11 12" id="KW-0472">Membrane</keyword>
<dbReference type="KEGG" id="laca:LAC1533_0674"/>
<feature type="transmembrane region" description="Helical" evidence="12">
    <location>
        <begin position="156"/>
        <end position="177"/>
    </location>
</feature>
<evidence type="ECO:0000256" key="11">
    <source>
        <dbReference type="ARBA" id="ARBA00023136"/>
    </source>
</evidence>
<feature type="transmembrane region" description="Helical" evidence="12">
    <location>
        <begin position="82"/>
        <end position="103"/>
    </location>
</feature>
<gene>
    <name evidence="13" type="ORF">IV43_GL001242</name>
    <name evidence="14" type="ORF">LAC1533_0674</name>
</gene>
<keyword evidence="5" id="KW-0349">Heme</keyword>
<dbReference type="InterPro" id="IPR003317">
    <property type="entry name" value="Cyt-d_oxidase_su2"/>
</dbReference>